<dbReference type="InterPro" id="IPR050116">
    <property type="entry name" value="DNA_polymerase-Y"/>
</dbReference>
<dbReference type="OrthoDB" id="9808813at2"/>
<name>A0A5B8SUX7_9GAMM</name>
<dbReference type="EMBL" id="CP042382">
    <property type="protein sequence ID" value="QEA38743.1"/>
    <property type="molecule type" value="Genomic_DNA"/>
</dbReference>
<dbReference type="GO" id="GO:0003684">
    <property type="term" value="F:damaged DNA binding"/>
    <property type="evidence" value="ECO:0007669"/>
    <property type="project" value="InterPro"/>
</dbReference>
<dbReference type="InterPro" id="IPR043502">
    <property type="entry name" value="DNA/RNA_pol_sf"/>
</dbReference>
<keyword evidence="4" id="KW-0234">DNA repair</keyword>
<evidence type="ECO:0000256" key="1">
    <source>
        <dbReference type="ARBA" id="ARBA00010945"/>
    </source>
</evidence>
<dbReference type="Gene3D" id="1.10.150.20">
    <property type="entry name" value="5' to 3' exonuclease, C-terminal subdomain"/>
    <property type="match status" value="1"/>
</dbReference>
<dbReference type="Pfam" id="PF11799">
    <property type="entry name" value="IMS_C"/>
    <property type="match status" value="1"/>
</dbReference>
<dbReference type="GO" id="GO:0005829">
    <property type="term" value="C:cytosol"/>
    <property type="evidence" value="ECO:0007669"/>
    <property type="project" value="TreeGrafter"/>
</dbReference>
<comment type="similarity">
    <text evidence="1">Belongs to the DNA polymerase type-Y family.</text>
</comment>
<dbReference type="GO" id="GO:0042276">
    <property type="term" value="P:error-prone translesion synthesis"/>
    <property type="evidence" value="ECO:0007669"/>
    <property type="project" value="TreeGrafter"/>
</dbReference>
<evidence type="ECO:0000313" key="8">
    <source>
        <dbReference type="Proteomes" id="UP000321272"/>
    </source>
</evidence>
<evidence type="ECO:0000313" key="7">
    <source>
        <dbReference type="EMBL" id="QEA38743.1"/>
    </source>
</evidence>
<dbReference type="GO" id="GO:0009432">
    <property type="term" value="P:SOS response"/>
    <property type="evidence" value="ECO:0007669"/>
    <property type="project" value="UniProtKB-KW"/>
</dbReference>
<dbReference type="PROSITE" id="PS50173">
    <property type="entry name" value="UMUC"/>
    <property type="match status" value="1"/>
</dbReference>
<dbReference type="SUPFAM" id="SSF56672">
    <property type="entry name" value="DNA/RNA polymerases"/>
    <property type="match status" value="1"/>
</dbReference>
<gene>
    <name evidence="7" type="ORF">FGL86_06400</name>
</gene>
<accession>A0A5B8SUX7</accession>
<dbReference type="Pfam" id="PF00817">
    <property type="entry name" value="IMS"/>
    <property type="match status" value="1"/>
</dbReference>
<evidence type="ECO:0000259" key="6">
    <source>
        <dbReference type="PROSITE" id="PS50173"/>
    </source>
</evidence>
<evidence type="ECO:0000256" key="5">
    <source>
        <dbReference type="ARBA" id="ARBA00023236"/>
    </source>
</evidence>
<evidence type="ECO:0000256" key="3">
    <source>
        <dbReference type="ARBA" id="ARBA00023199"/>
    </source>
</evidence>
<dbReference type="InterPro" id="IPR025188">
    <property type="entry name" value="DUF4113"/>
</dbReference>
<keyword evidence="2" id="KW-0227">DNA damage</keyword>
<dbReference type="InterPro" id="IPR043128">
    <property type="entry name" value="Rev_trsase/Diguanyl_cyclase"/>
</dbReference>
<dbReference type="InterPro" id="IPR017961">
    <property type="entry name" value="DNA_pol_Y-fam_little_finger"/>
</dbReference>
<protein>
    <submittedName>
        <fullName evidence="7">Y-family DNA polymerase</fullName>
    </submittedName>
</protein>
<evidence type="ECO:0000256" key="4">
    <source>
        <dbReference type="ARBA" id="ARBA00023204"/>
    </source>
</evidence>
<keyword evidence="5" id="KW-0742">SOS response</keyword>
<organism evidence="7 8">
    <name type="scientific">Pistricoccus aurantiacus</name>
    <dbReference type="NCBI Taxonomy" id="1883414"/>
    <lineage>
        <taxon>Bacteria</taxon>
        <taxon>Pseudomonadati</taxon>
        <taxon>Pseudomonadota</taxon>
        <taxon>Gammaproteobacteria</taxon>
        <taxon>Oceanospirillales</taxon>
        <taxon>Halomonadaceae</taxon>
        <taxon>Pistricoccus</taxon>
    </lineage>
</organism>
<dbReference type="Proteomes" id="UP000321272">
    <property type="component" value="Chromosome"/>
</dbReference>
<feature type="domain" description="UmuC" evidence="6">
    <location>
        <begin position="2"/>
        <end position="186"/>
    </location>
</feature>
<dbReference type="KEGG" id="paur:FGL86_06400"/>
<evidence type="ECO:0000256" key="2">
    <source>
        <dbReference type="ARBA" id="ARBA00022763"/>
    </source>
</evidence>
<keyword evidence="3" id="KW-0741">SOS mutagenesis</keyword>
<dbReference type="Pfam" id="PF13438">
    <property type="entry name" value="DUF4113"/>
    <property type="match status" value="1"/>
</dbReference>
<dbReference type="GO" id="GO:0006281">
    <property type="term" value="P:DNA repair"/>
    <property type="evidence" value="ECO:0007669"/>
    <property type="project" value="UniProtKB-KW"/>
</dbReference>
<dbReference type="CDD" id="cd01700">
    <property type="entry name" value="PolY_Pol_V_umuC"/>
    <property type="match status" value="1"/>
</dbReference>
<proteinExistence type="inferred from homology"/>
<dbReference type="RefSeq" id="WP_147183801.1">
    <property type="nucleotide sequence ID" value="NZ_CP042382.1"/>
</dbReference>
<sequence>MIALVDGNNFYVSCERAFDPRLERCPVGVLSNNDGCIIARSTELKALGVALGAPRHLLPPAIRRQTKLLSSNYALYGDMSQRVNQVLARFSPRVEFYSIDESFVHFDGFDPAGLVVTGQQLREAVRRETGIPVCVGLAPTRVLAKLANHTAKEFPGLEGMCRLEADSAITRRLLEGLPVTRLWGVASRAGERLAALGIHNAWQLREANPKRVRRACSVIMERILWELRGHPAVELENMSEPRRQILVSRSFGRQIETPGEIKEALRQHVARAGEKLRAQGSLARAVLVFLHTNRFELGRPAYRNHVVVPLARPGADSRDLLEAASRGLDAIFLDGLRYQKCGVGLLDLIDASNQQLGLLEAPLGDSERLRRQRLMTAVDRLNREMGRGTVSLGLPRADSAWQLRCEHRSPRYTTRWEELPRAKA</sequence>
<keyword evidence="8" id="KW-1185">Reference proteome</keyword>
<reference evidence="7 8" key="1">
    <citation type="submission" date="2019-06" db="EMBL/GenBank/DDBJ databases">
        <title>Genome analyses of bacteria isolated from kimchi.</title>
        <authorList>
            <person name="Lee S."/>
            <person name="Ahn S."/>
            <person name="Roh S."/>
        </authorList>
    </citation>
    <scope>NUCLEOTIDE SEQUENCE [LARGE SCALE GENOMIC DNA]</scope>
    <source>
        <strain evidence="7 8">CBA4606</strain>
    </source>
</reference>
<dbReference type="PANTHER" id="PTHR11076">
    <property type="entry name" value="DNA REPAIR POLYMERASE UMUC / TRANSFERASE FAMILY MEMBER"/>
    <property type="match status" value="1"/>
</dbReference>
<dbReference type="Gene3D" id="3.30.70.270">
    <property type="match status" value="1"/>
</dbReference>
<dbReference type="InterPro" id="IPR001126">
    <property type="entry name" value="UmuC"/>
</dbReference>
<dbReference type="PANTHER" id="PTHR11076:SF34">
    <property type="entry name" value="PROTEIN UMUC"/>
    <property type="match status" value="1"/>
</dbReference>
<dbReference type="GO" id="GO:0003887">
    <property type="term" value="F:DNA-directed DNA polymerase activity"/>
    <property type="evidence" value="ECO:0007669"/>
    <property type="project" value="TreeGrafter"/>
</dbReference>
<dbReference type="Gene3D" id="3.40.1170.60">
    <property type="match status" value="1"/>
</dbReference>
<dbReference type="AlphaFoldDB" id="A0A5B8SUX7"/>